<accession>A0A2R4CBU1</accession>
<dbReference type="GO" id="GO:0046872">
    <property type="term" value="F:metal ion binding"/>
    <property type="evidence" value="ECO:0007669"/>
    <property type="project" value="InterPro"/>
</dbReference>
<dbReference type="Proteomes" id="UP000240505">
    <property type="component" value="Chromosome"/>
</dbReference>
<evidence type="ECO:0000313" key="2">
    <source>
        <dbReference type="EMBL" id="AVR97022.1"/>
    </source>
</evidence>
<dbReference type="KEGG" id="masz:C9I28_16240"/>
<keyword evidence="3" id="KW-1185">Reference proteome</keyword>
<dbReference type="EMBL" id="CP028324">
    <property type="protein sequence ID" value="AVR97022.1"/>
    <property type="molecule type" value="Genomic_DNA"/>
</dbReference>
<dbReference type="AlphaFoldDB" id="A0A2R4CBU1"/>
<dbReference type="PROSITE" id="PS50846">
    <property type="entry name" value="HMA_2"/>
    <property type="match status" value="1"/>
</dbReference>
<dbReference type="Gene3D" id="3.30.70.100">
    <property type="match status" value="1"/>
</dbReference>
<evidence type="ECO:0000259" key="1">
    <source>
        <dbReference type="PROSITE" id="PS50846"/>
    </source>
</evidence>
<dbReference type="SUPFAM" id="SSF55008">
    <property type="entry name" value="HMA, heavy metal-associated domain"/>
    <property type="match status" value="1"/>
</dbReference>
<evidence type="ECO:0000313" key="3">
    <source>
        <dbReference type="Proteomes" id="UP000240505"/>
    </source>
</evidence>
<reference evidence="2 3" key="1">
    <citation type="submission" date="2018-03" db="EMBL/GenBank/DDBJ databases">
        <title>Massilia armeniaca sp. nov., isolated from desert soil.</title>
        <authorList>
            <person name="Huang H."/>
            <person name="Ren M."/>
        </authorList>
    </citation>
    <scope>NUCLEOTIDE SEQUENCE [LARGE SCALE GENOMIC DNA]</scope>
    <source>
        <strain evidence="2 3">ZMN-3</strain>
    </source>
</reference>
<proteinExistence type="predicted"/>
<name>A0A2R4CBU1_9BURK</name>
<protein>
    <recommendedName>
        <fullName evidence="1">HMA domain-containing protein</fullName>
    </recommendedName>
</protein>
<gene>
    <name evidence="2" type="ORF">C9I28_16240</name>
</gene>
<dbReference type="RefSeq" id="WP_107142371.1">
    <property type="nucleotide sequence ID" value="NZ_CP028324.1"/>
</dbReference>
<feature type="domain" description="HMA" evidence="1">
    <location>
        <begin position="2"/>
        <end position="68"/>
    </location>
</feature>
<dbReference type="InterPro" id="IPR006121">
    <property type="entry name" value="HMA_dom"/>
</dbReference>
<organism evidence="2 3">
    <name type="scientific">Pseudoduganella armeniaca</name>
    <dbReference type="NCBI Taxonomy" id="2072590"/>
    <lineage>
        <taxon>Bacteria</taxon>
        <taxon>Pseudomonadati</taxon>
        <taxon>Pseudomonadota</taxon>
        <taxon>Betaproteobacteria</taxon>
        <taxon>Burkholderiales</taxon>
        <taxon>Oxalobacteraceae</taxon>
        <taxon>Telluria group</taxon>
        <taxon>Pseudoduganella</taxon>
    </lineage>
</organism>
<dbReference type="OrthoDB" id="9813965at2"/>
<dbReference type="InterPro" id="IPR036163">
    <property type="entry name" value="HMA_dom_sf"/>
</dbReference>
<sequence length="84" mass="8292">MQTTMLKLAGIPDDSATRTIADVLSAAPGVLAARLSTAGASVAIDYESPQTSPERLRAALAQAGVASEVREAPATACCGGCCGG</sequence>